<sequence>MKSRWQKLSCLTVIIFLSLSLISVHVSTYAAPLQIDTAEDGIHIDDVVKYINQSSPSPGEISNLLSQIRPLSVPVSQETPYVVKRAHTDDNPNPTYLPVRWTDQFLKIIFSAPLDEAGKQNVELAFYAAIGPDDILDFDWVDHELYIRNDGEYTVEFRTSVSAQLSANGPAAKLLELYPLTADLGISNFPVSNALQVYFNKPLSAATTNRTSFEDTVLSLAYYPLQSGSEESEEPLSITPISLTWDLGVPDQPILIMQLSADISIEDIGYLILKFRTNAIMDTEGDSIPSDQEIQYFPID</sequence>
<keyword evidence="2" id="KW-1185">Reference proteome</keyword>
<accession>A0ABS4IZQ1</accession>
<dbReference type="EMBL" id="JAGGLB010000016">
    <property type="protein sequence ID" value="MBP1993068.1"/>
    <property type="molecule type" value="Genomic_DNA"/>
</dbReference>
<evidence type="ECO:0000313" key="2">
    <source>
        <dbReference type="Proteomes" id="UP001519287"/>
    </source>
</evidence>
<proteinExistence type="predicted"/>
<name>A0ABS4IZQ1_9BACL</name>
<dbReference type="RefSeq" id="WP_209974593.1">
    <property type="nucleotide sequence ID" value="NZ_JAGGLB010000016.1"/>
</dbReference>
<gene>
    <name evidence="1" type="ORF">J2Z66_004685</name>
</gene>
<reference evidence="1 2" key="1">
    <citation type="submission" date="2021-03" db="EMBL/GenBank/DDBJ databases">
        <title>Genomic Encyclopedia of Type Strains, Phase IV (KMG-IV): sequencing the most valuable type-strain genomes for metagenomic binning, comparative biology and taxonomic classification.</title>
        <authorList>
            <person name="Goeker M."/>
        </authorList>
    </citation>
    <scope>NUCLEOTIDE SEQUENCE [LARGE SCALE GENOMIC DNA]</scope>
    <source>
        <strain evidence="1 2">DSM 26048</strain>
    </source>
</reference>
<dbReference type="Proteomes" id="UP001519287">
    <property type="component" value="Unassembled WGS sequence"/>
</dbReference>
<evidence type="ECO:0000313" key="1">
    <source>
        <dbReference type="EMBL" id="MBP1993068.1"/>
    </source>
</evidence>
<organism evidence="1 2">
    <name type="scientific">Paenibacillus eucommiae</name>
    <dbReference type="NCBI Taxonomy" id="1355755"/>
    <lineage>
        <taxon>Bacteria</taxon>
        <taxon>Bacillati</taxon>
        <taxon>Bacillota</taxon>
        <taxon>Bacilli</taxon>
        <taxon>Bacillales</taxon>
        <taxon>Paenibacillaceae</taxon>
        <taxon>Paenibacillus</taxon>
    </lineage>
</organism>
<comment type="caution">
    <text evidence="1">The sequence shown here is derived from an EMBL/GenBank/DDBJ whole genome shotgun (WGS) entry which is preliminary data.</text>
</comment>
<protein>
    <submittedName>
        <fullName evidence="1">Uncharacterized protein</fullName>
    </submittedName>
</protein>